<proteinExistence type="predicted"/>
<comment type="caution">
    <text evidence="3">The sequence shown here is derived from an EMBL/GenBank/DDBJ whole genome shotgun (WGS) entry which is preliminary data.</text>
</comment>
<name>A0A7W7QGQ1_9ACTN</name>
<evidence type="ECO:0000256" key="1">
    <source>
        <dbReference type="SAM" id="MobiDB-lite"/>
    </source>
</evidence>
<gene>
    <name evidence="3" type="ORF">FHS44_000352</name>
</gene>
<organism evidence="3 4">
    <name type="scientific">Streptosporangium saharense</name>
    <dbReference type="NCBI Taxonomy" id="1706840"/>
    <lineage>
        <taxon>Bacteria</taxon>
        <taxon>Bacillati</taxon>
        <taxon>Actinomycetota</taxon>
        <taxon>Actinomycetes</taxon>
        <taxon>Streptosporangiales</taxon>
        <taxon>Streptosporangiaceae</taxon>
        <taxon>Streptosporangium</taxon>
    </lineage>
</organism>
<evidence type="ECO:0000313" key="3">
    <source>
        <dbReference type="EMBL" id="MBB4913280.1"/>
    </source>
</evidence>
<protein>
    <recommendedName>
        <fullName evidence="5">Capsular polysaccharide biosynthesis protein</fullName>
    </recommendedName>
</protein>
<keyword evidence="4" id="KW-1185">Reference proteome</keyword>
<accession>A0A7W7QGQ1</accession>
<keyword evidence="2" id="KW-0812">Transmembrane</keyword>
<dbReference type="Proteomes" id="UP000552644">
    <property type="component" value="Unassembled WGS sequence"/>
</dbReference>
<dbReference type="AlphaFoldDB" id="A0A7W7QGQ1"/>
<keyword evidence="2" id="KW-0472">Membrane</keyword>
<evidence type="ECO:0000313" key="4">
    <source>
        <dbReference type="Proteomes" id="UP000552644"/>
    </source>
</evidence>
<reference evidence="3 4" key="1">
    <citation type="submission" date="2020-08" db="EMBL/GenBank/DDBJ databases">
        <title>Genomic Encyclopedia of Type Strains, Phase III (KMG-III): the genomes of soil and plant-associated and newly described type strains.</title>
        <authorList>
            <person name="Whitman W."/>
        </authorList>
    </citation>
    <scope>NUCLEOTIDE SEQUENCE [LARGE SCALE GENOMIC DNA]</scope>
    <source>
        <strain evidence="3 4">CECT 8840</strain>
    </source>
</reference>
<keyword evidence="2" id="KW-1133">Transmembrane helix</keyword>
<feature type="transmembrane region" description="Helical" evidence="2">
    <location>
        <begin position="189"/>
        <end position="210"/>
    </location>
</feature>
<evidence type="ECO:0008006" key="5">
    <source>
        <dbReference type="Google" id="ProtNLM"/>
    </source>
</evidence>
<feature type="region of interest" description="Disordered" evidence="1">
    <location>
        <begin position="214"/>
        <end position="283"/>
    </location>
</feature>
<dbReference type="RefSeq" id="WP_184712073.1">
    <property type="nucleotide sequence ID" value="NZ_JACHJP010000001.1"/>
</dbReference>
<dbReference type="EMBL" id="JACHJP010000001">
    <property type="protein sequence ID" value="MBB4913280.1"/>
    <property type="molecule type" value="Genomic_DNA"/>
</dbReference>
<feature type="transmembrane region" description="Helical" evidence="2">
    <location>
        <begin position="20"/>
        <end position="40"/>
    </location>
</feature>
<sequence>MDFWKTIFGLARRKAIGPPLAVLSVISATLVFLLLPTYYVSTASMVLTTPATGGTLSADPTKPLGLTNPLLQFSDGLRVTAGILILSMNTPEVAAELGVVPDGPTQIVINDGRTNPDLLGISTNGPFVYVEVQSRSAPAAQDVVLRAKQRIRRELANRQQALKAPRSTFITVVDVVPSSVPTAKISGKLTAAGATMFLVLFGGLSIVYGVTQLRGGRRRPPQGGPAEAARDEREAQEEQAWEAAGAGRESGSTTPVADQPLVTRHASTVSDSGEGPFQDDSAGLVVVVDDDEPQDPSDTVVFTRVGWRDERK</sequence>
<evidence type="ECO:0000256" key="2">
    <source>
        <dbReference type="SAM" id="Phobius"/>
    </source>
</evidence>